<comment type="caution">
    <text evidence="1">The sequence shown here is derived from an EMBL/GenBank/DDBJ whole genome shotgun (WGS) entry which is preliminary data.</text>
</comment>
<reference evidence="1" key="1">
    <citation type="submission" date="2024-09" db="EMBL/GenBank/DDBJ databases">
        <authorList>
            <person name="Liu J."/>
        </authorList>
    </citation>
    <scope>NUCLEOTIDE SEQUENCE</scope>
    <source>
        <strain evidence="1">NBU2967</strain>
    </source>
</reference>
<evidence type="ECO:0000313" key="2">
    <source>
        <dbReference type="Proteomes" id="UP001595191"/>
    </source>
</evidence>
<dbReference type="Proteomes" id="UP001595191">
    <property type="component" value="Unassembled WGS sequence"/>
</dbReference>
<accession>A0ACC7LLT7</accession>
<gene>
    <name evidence="1" type="ORF">ACEZ3G_14585</name>
</gene>
<name>A0ACC7LLT7_9FLAO</name>
<evidence type="ECO:0000313" key="1">
    <source>
        <dbReference type="EMBL" id="MFH6604713.1"/>
    </source>
</evidence>
<proteinExistence type="predicted"/>
<sequence length="389" mass="43728">MRTRIILFFFCLGYLVNAQDAIHNYGSMQLHESGAVGFHTDLINDGSFDQNKGLIGFYGYDRSMTVSGAFAPVFYDTEIVVDNGLYLDTGIGVINNGNLITGDVVTPRNNTDIFPNFIDNAFYVGENDVSLIDGYAAITNKSTFTFPVGDDERLRPLTISSMVINPLVKCAYFYESPNTPSTFSKSYKTSSKDSEFLAISEKEFWHLEGALPTTVTLTWDDWSDINTFATYISDIKVVGWNKKQKKWINLGNTDVQGEMSYGSVTSEEFVPNEYEIITLGGNDDKLESFSTIELDNYFMTPNGDGQNDFLVFDGIENSPNNTIQIFDRYGVLVYSKKNYQNEFNGVSNRNSVIGRESGLASGIYFYIITFVNLRQKHQGYLYISSKVKN</sequence>
<protein>
    <submittedName>
        <fullName evidence="1">Gliding motility-associated C-terminal domain-containing protein</fullName>
    </submittedName>
</protein>
<dbReference type="EMBL" id="JBHFPV010000004">
    <property type="protein sequence ID" value="MFH6604713.1"/>
    <property type="molecule type" value="Genomic_DNA"/>
</dbReference>
<organism evidence="1 2">
    <name type="scientific">Meishania litoralis</name>
    <dbReference type="NCBI Taxonomy" id="3434685"/>
    <lineage>
        <taxon>Bacteria</taxon>
        <taxon>Pseudomonadati</taxon>
        <taxon>Bacteroidota</taxon>
        <taxon>Flavobacteriia</taxon>
        <taxon>Flavobacteriales</taxon>
        <taxon>Flavobacteriaceae</taxon>
        <taxon>Meishania</taxon>
    </lineage>
</organism>
<keyword evidence="2" id="KW-1185">Reference proteome</keyword>